<feature type="region of interest" description="Disordered" evidence="1">
    <location>
        <begin position="80"/>
        <end position="144"/>
    </location>
</feature>
<accession>A0A2R6NQC5</accession>
<reference evidence="2 3" key="1">
    <citation type="submission" date="2018-02" db="EMBL/GenBank/DDBJ databases">
        <title>Genome sequence of the basidiomycete white-rot fungus Phlebia centrifuga.</title>
        <authorList>
            <person name="Granchi Z."/>
            <person name="Peng M."/>
            <person name="de Vries R.P."/>
            <person name="Hilden K."/>
            <person name="Makela M.R."/>
            <person name="Grigoriev I."/>
            <person name="Riley R."/>
        </authorList>
    </citation>
    <scope>NUCLEOTIDE SEQUENCE [LARGE SCALE GENOMIC DNA]</scope>
    <source>
        <strain evidence="2 3">FBCC195</strain>
    </source>
</reference>
<evidence type="ECO:0000313" key="2">
    <source>
        <dbReference type="EMBL" id="PSR74728.1"/>
    </source>
</evidence>
<name>A0A2R6NQC5_9APHY</name>
<feature type="region of interest" description="Disordered" evidence="1">
    <location>
        <begin position="224"/>
        <end position="258"/>
    </location>
</feature>
<sequence>MSLYAVDSTSNGTLLDTFIGLPSSPLQWFVDFVTPSNSAMFFRVQDSTGATAASPPFSVTVSFNNSSGICPFTTDIHPSATNSAASSSTATLSSGVSPTGAQTSADPFISKKASNPDDCEQIKQSIDEGGSSARRPDLLGDNPSLLRVNNIEGRGEFNDDAPSTIVTSSVAVITSAYNGTRSAASESSTSKLPPQPLPPVAATLPVETSGPAISSIGDGNSVIAIGTQFPESPDDDGLRSQSGYATSFSSQPPAYFAS</sequence>
<keyword evidence="3" id="KW-1185">Reference proteome</keyword>
<evidence type="ECO:0000313" key="3">
    <source>
        <dbReference type="Proteomes" id="UP000186601"/>
    </source>
</evidence>
<gene>
    <name evidence="2" type="ORF">PHLCEN_2v9607</name>
</gene>
<comment type="caution">
    <text evidence="2">The sequence shown here is derived from an EMBL/GenBank/DDBJ whole genome shotgun (WGS) entry which is preliminary data.</text>
</comment>
<protein>
    <submittedName>
        <fullName evidence="2">Uncharacterized protein</fullName>
    </submittedName>
</protein>
<feature type="compositionally biased region" description="Polar residues" evidence="1">
    <location>
        <begin position="239"/>
        <end position="252"/>
    </location>
</feature>
<proteinExistence type="predicted"/>
<evidence type="ECO:0000256" key="1">
    <source>
        <dbReference type="SAM" id="MobiDB-lite"/>
    </source>
</evidence>
<feature type="compositionally biased region" description="Polar residues" evidence="1">
    <location>
        <begin position="95"/>
        <end position="105"/>
    </location>
</feature>
<feature type="compositionally biased region" description="Low complexity" evidence="1">
    <location>
        <begin position="80"/>
        <end position="94"/>
    </location>
</feature>
<dbReference type="EMBL" id="MLYV02000961">
    <property type="protein sequence ID" value="PSR74728.1"/>
    <property type="molecule type" value="Genomic_DNA"/>
</dbReference>
<dbReference type="Proteomes" id="UP000186601">
    <property type="component" value="Unassembled WGS sequence"/>
</dbReference>
<organism evidence="2 3">
    <name type="scientific">Hermanssonia centrifuga</name>
    <dbReference type="NCBI Taxonomy" id="98765"/>
    <lineage>
        <taxon>Eukaryota</taxon>
        <taxon>Fungi</taxon>
        <taxon>Dikarya</taxon>
        <taxon>Basidiomycota</taxon>
        <taxon>Agaricomycotina</taxon>
        <taxon>Agaricomycetes</taxon>
        <taxon>Polyporales</taxon>
        <taxon>Meruliaceae</taxon>
        <taxon>Hermanssonia</taxon>
    </lineage>
</organism>
<dbReference type="AlphaFoldDB" id="A0A2R6NQC5"/>